<comment type="similarity">
    <text evidence="1 4">Belongs to the UPF0677 family.</text>
</comment>
<evidence type="ECO:0000313" key="6">
    <source>
        <dbReference type="Proteomes" id="UP000216101"/>
    </source>
</evidence>
<dbReference type="InterPro" id="IPR029063">
    <property type="entry name" value="SAM-dependent_MTases_sf"/>
</dbReference>
<evidence type="ECO:0000256" key="2">
    <source>
        <dbReference type="ARBA" id="ARBA00022603"/>
    </source>
</evidence>
<dbReference type="GO" id="GO:0008168">
    <property type="term" value="F:methyltransferase activity"/>
    <property type="evidence" value="ECO:0007669"/>
    <property type="project" value="UniProtKB-UniRule"/>
</dbReference>
<name>A0A266Q1Y0_9GAMM</name>
<dbReference type="PANTHER" id="PTHR43619">
    <property type="entry name" value="S-ADENOSYL-L-METHIONINE-DEPENDENT METHYLTRANSFERASE YKTD-RELATED"/>
    <property type="match status" value="1"/>
</dbReference>
<dbReference type="SUPFAM" id="SSF53335">
    <property type="entry name" value="S-adenosyl-L-methionine-dependent methyltransferases"/>
    <property type="match status" value="1"/>
</dbReference>
<keyword evidence="4" id="KW-0949">S-adenosyl-L-methionine</keyword>
<dbReference type="EC" id="2.1.1.-" evidence="4"/>
<keyword evidence="6" id="KW-1185">Reference proteome</keyword>
<keyword evidence="2 4" id="KW-0489">Methyltransferase</keyword>
<dbReference type="PANTHER" id="PTHR43619:SF2">
    <property type="entry name" value="S-ADENOSYL-L-METHIONINE-DEPENDENT METHYLTRANSFERASES SUPERFAMILY PROTEIN"/>
    <property type="match status" value="1"/>
</dbReference>
<dbReference type="Gene3D" id="3.40.50.150">
    <property type="entry name" value="Vaccinia Virus protein VP39"/>
    <property type="match status" value="1"/>
</dbReference>
<dbReference type="InterPro" id="IPR011610">
    <property type="entry name" value="SAM_mthyl_Trfase_ML2640-like"/>
</dbReference>
<dbReference type="InterPro" id="IPR007213">
    <property type="entry name" value="Ppm1/Ppm2/Tcmp"/>
</dbReference>
<keyword evidence="3" id="KW-0808">Transferase</keyword>
<evidence type="ECO:0000256" key="4">
    <source>
        <dbReference type="RuleBase" id="RU362030"/>
    </source>
</evidence>
<comment type="function">
    <text evidence="4">Exhibits S-adenosyl-L-methionine-dependent methyltransferase activity.</text>
</comment>
<sequence>MNEVLSNILQDQFACLHRNNKLKPSTHAVAVWRAAHQLLEQQPIFEDPIALSILGEAKGDVTDKLELHKHPLSAAMRIAIAARSRFAEDERIKSLTDGTYQYVILGAGLDSYAYRNKNPNENVFEVDLPSTQAVKIASVQRLDITPIGNVSYVVCDFEKNSLGERLDSSGFDRHRKAFFSWLGVVPYLDTTAIEETLKFVASCAPGSAMVFDYIVDSDNLNEMEKLVVNALSNQLAAGGEPLKSFFDPQQLKKKLEDLGFTQIKDIGPDYLNENYLSFREDGLRVGNVTRIFKVTV</sequence>
<protein>
    <recommendedName>
        <fullName evidence="4">S-adenosyl-L-methionine-dependent methyltransferase</fullName>
        <ecNumber evidence="4">2.1.1.-</ecNumber>
    </recommendedName>
</protein>
<dbReference type="AlphaFoldDB" id="A0A266Q1Y0"/>
<reference evidence="6" key="1">
    <citation type="submission" date="2017-05" db="EMBL/GenBank/DDBJ databases">
        <authorList>
            <person name="Barney B.M."/>
        </authorList>
    </citation>
    <scope>NUCLEOTIDE SEQUENCE [LARGE SCALE GENOMIC DNA]</scope>
    <source>
        <strain evidence="6">PSBB022</strain>
    </source>
</reference>
<dbReference type="GO" id="GO:0032259">
    <property type="term" value="P:methylation"/>
    <property type="evidence" value="ECO:0007669"/>
    <property type="project" value="UniProtKB-KW"/>
</dbReference>
<dbReference type="Proteomes" id="UP000216101">
    <property type="component" value="Unassembled WGS sequence"/>
</dbReference>
<dbReference type="NCBIfam" id="TIGR00027">
    <property type="entry name" value="mthyl_TIGR00027"/>
    <property type="match status" value="1"/>
</dbReference>
<evidence type="ECO:0000256" key="3">
    <source>
        <dbReference type="ARBA" id="ARBA00022679"/>
    </source>
</evidence>
<organism evidence="5 6">
    <name type="scientific">Cellvibrio mixtus</name>
    <dbReference type="NCBI Taxonomy" id="39650"/>
    <lineage>
        <taxon>Bacteria</taxon>
        <taxon>Pseudomonadati</taxon>
        <taxon>Pseudomonadota</taxon>
        <taxon>Gammaproteobacteria</taxon>
        <taxon>Cellvibrionales</taxon>
        <taxon>Cellvibrionaceae</taxon>
        <taxon>Cellvibrio</taxon>
    </lineage>
</organism>
<comment type="caution">
    <text evidence="5">The sequence shown here is derived from an EMBL/GenBank/DDBJ whole genome shotgun (WGS) entry which is preliminary data.</text>
</comment>
<proteinExistence type="inferred from homology"/>
<dbReference type="EMBL" id="NHNI01000003">
    <property type="protein sequence ID" value="OZY83855.1"/>
    <property type="molecule type" value="Genomic_DNA"/>
</dbReference>
<gene>
    <name evidence="5" type="ORF">CBP51_18740</name>
</gene>
<evidence type="ECO:0000313" key="5">
    <source>
        <dbReference type="EMBL" id="OZY83855.1"/>
    </source>
</evidence>
<dbReference type="RefSeq" id="WP_094986130.1">
    <property type="nucleotide sequence ID" value="NZ_NHNI01000003.1"/>
</dbReference>
<evidence type="ECO:0000256" key="1">
    <source>
        <dbReference type="ARBA" id="ARBA00008138"/>
    </source>
</evidence>
<dbReference type="Pfam" id="PF04072">
    <property type="entry name" value="LCM"/>
    <property type="match status" value="1"/>
</dbReference>
<accession>A0A266Q1Y0</accession>